<comment type="caution">
    <text evidence="2">The sequence shown here is derived from an EMBL/GenBank/DDBJ whole genome shotgun (WGS) entry which is preliminary data.</text>
</comment>
<name>A0A254NH96_9BURK</name>
<feature type="domain" description="Transcription factor zinc-finger" evidence="1">
    <location>
        <begin position="9"/>
        <end position="47"/>
    </location>
</feature>
<dbReference type="Pfam" id="PF13453">
    <property type="entry name" value="Zn_ribbon_TFIIB"/>
    <property type="match status" value="1"/>
</dbReference>
<accession>A0A254NH96</accession>
<evidence type="ECO:0000259" key="1">
    <source>
        <dbReference type="Pfam" id="PF13453"/>
    </source>
</evidence>
<proteinExistence type="predicted"/>
<dbReference type="AlphaFoldDB" id="A0A254NH96"/>
<dbReference type="RefSeq" id="WP_088482511.1">
    <property type="nucleotide sequence ID" value="NZ_NISI01000002.1"/>
</dbReference>
<dbReference type="EMBL" id="NISI01000002">
    <property type="protein sequence ID" value="OWR04373.1"/>
    <property type="molecule type" value="Genomic_DNA"/>
</dbReference>
<evidence type="ECO:0000313" key="2">
    <source>
        <dbReference type="EMBL" id="OWR04373.1"/>
    </source>
</evidence>
<dbReference type="Proteomes" id="UP000197446">
    <property type="component" value="Unassembled WGS sequence"/>
</dbReference>
<evidence type="ECO:0000313" key="3">
    <source>
        <dbReference type="Proteomes" id="UP000197446"/>
    </source>
</evidence>
<protein>
    <recommendedName>
        <fullName evidence="1">Transcription factor zinc-finger domain-containing protein</fullName>
    </recommendedName>
</protein>
<keyword evidence="3" id="KW-1185">Reference proteome</keyword>
<dbReference type="SUPFAM" id="SSF48695">
    <property type="entry name" value="Multiheme cytochromes"/>
    <property type="match status" value="1"/>
</dbReference>
<dbReference type="InterPro" id="IPR027392">
    <property type="entry name" value="TF_Znf"/>
</dbReference>
<organism evidence="2 3">
    <name type="scientific">Roseateles puraquae</name>
    <dbReference type="NCBI Taxonomy" id="431059"/>
    <lineage>
        <taxon>Bacteria</taxon>
        <taxon>Pseudomonadati</taxon>
        <taxon>Pseudomonadota</taxon>
        <taxon>Betaproteobacteria</taxon>
        <taxon>Burkholderiales</taxon>
        <taxon>Sphaerotilaceae</taxon>
        <taxon>Roseateles</taxon>
    </lineage>
</organism>
<reference evidence="2 3" key="1">
    <citation type="journal article" date="2007" name="Int. J. Syst. Evol. Microbiol.">
        <title>Description of Pelomonas aquatica sp. nov. and Pelomonas puraquae sp. nov., isolated from industrial and haemodialysis water.</title>
        <authorList>
            <person name="Gomila M."/>
            <person name="Bowien B."/>
            <person name="Falsen E."/>
            <person name="Moore E.R."/>
            <person name="Lalucat J."/>
        </authorList>
    </citation>
    <scope>NUCLEOTIDE SEQUENCE [LARGE SCALE GENOMIC DNA]</scope>
    <source>
        <strain evidence="2 3">CCUG 52769</strain>
    </source>
</reference>
<sequence length="245" mass="26693">MALNSARSCPSCHDPMERLVLPGVYTGDVEIDACFACHGLWFDHLESMKLAPRAIALLFKAMHRHENAPRQPLSERLHCPQCRGALVQGFDVVRSGRYITHRCPQQHGRFSTFASFMIEKGFVRQLTRPEIADIAAKVGVIHCSSCGAPVDLRREDACSHCRSSLSLLDPQAVEKAVQRLGTAASSAPMPPTVVADALVAMAREQSRLTRERPALAGRSLGVAGAVMSLDLMSVGLRLVGRLLDD</sequence>
<gene>
    <name evidence="2" type="ORF">CDO81_07190</name>
</gene>
<dbReference type="InterPro" id="IPR036280">
    <property type="entry name" value="Multihaem_cyt_sf"/>
</dbReference>
<dbReference type="OrthoDB" id="9814037at2"/>